<feature type="region of interest" description="Disordered" evidence="1">
    <location>
        <begin position="40"/>
        <end position="59"/>
    </location>
</feature>
<dbReference type="AlphaFoldDB" id="A0ABC9GA38"/>
<dbReference type="InterPro" id="IPR012871">
    <property type="entry name" value="DUF1668_ORYSA"/>
</dbReference>
<proteinExistence type="predicted"/>
<dbReference type="PANTHER" id="PTHR33085:SF102">
    <property type="entry name" value="DUF1618 DOMAIN-CONTAINING PROTEIN"/>
    <property type="match status" value="1"/>
</dbReference>
<evidence type="ECO:0000313" key="3">
    <source>
        <dbReference type="Proteomes" id="UP001497457"/>
    </source>
</evidence>
<sequence length="436" mass="48107">MIRRYVNLVLRDYSRRMHLLHRLDVAKHLFYPSTSDAEAANAKENSNNNGGGGDKPKPLPRILRRLLRLPEPSMRFSPFPPAVDGEEDGDDWPSADDAFLLLSPGTGEGRILHATEGGRTILYDADAGAISAAVPSFPKPIQDPIAFSVPGSGEFMDEKESLYVMRSTIAPPPKRHPLRYDEGSAQQDHTTGDFVVLDFDEPYEWQPLPPPPFADGGGSISITSSAVVGGGRTICVSTASSSVGCNYAYSSDGVERTYCFDTAVREWRHAGDWALPFDGRAEHVPELGTWIGLSSSPPHHLCAADLSAAMDDANNRAPPTPQHVWDDFTPPPDESSSITLNKRFPHYVLRRYARWMPRLRSLVNLGSGRFCIVKMFDITRGESVGFHVDDMLGEEVFSVLTGVEVLRGGDGCGERELRMVKHKSRHYALGCYPWVL</sequence>
<keyword evidence="3" id="KW-1185">Reference proteome</keyword>
<reference evidence="2" key="1">
    <citation type="submission" date="2024-10" db="EMBL/GenBank/DDBJ databases">
        <authorList>
            <person name="Ryan C."/>
        </authorList>
    </citation>
    <scope>NUCLEOTIDE SEQUENCE [LARGE SCALE GENOMIC DNA]</scope>
</reference>
<protein>
    <submittedName>
        <fullName evidence="2">Uncharacterized protein</fullName>
    </submittedName>
</protein>
<dbReference type="PANTHER" id="PTHR33085">
    <property type="entry name" value="OS12G0113100 PROTEIN-RELATED"/>
    <property type="match status" value="1"/>
</dbReference>
<accession>A0ABC9GA38</accession>
<name>A0ABC9GA38_9POAL</name>
<evidence type="ECO:0000313" key="2">
    <source>
        <dbReference type="EMBL" id="CAL5091212.1"/>
    </source>
</evidence>
<evidence type="ECO:0000256" key="1">
    <source>
        <dbReference type="SAM" id="MobiDB-lite"/>
    </source>
</evidence>
<dbReference type="Pfam" id="PF07893">
    <property type="entry name" value="DUF1668"/>
    <property type="match status" value="1"/>
</dbReference>
<organism evidence="2 3">
    <name type="scientific">Urochloa decumbens</name>
    <dbReference type="NCBI Taxonomy" id="240449"/>
    <lineage>
        <taxon>Eukaryota</taxon>
        <taxon>Viridiplantae</taxon>
        <taxon>Streptophyta</taxon>
        <taxon>Embryophyta</taxon>
        <taxon>Tracheophyta</taxon>
        <taxon>Spermatophyta</taxon>
        <taxon>Magnoliopsida</taxon>
        <taxon>Liliopsida</taxon>
        <taxon>Poales</taxon>
        <taxon>Poaceae</taxon>
        <taxon>PACMAD clade</taxon>
        <taxon>Panicoideae</taxon>
        <taxon>Panicodae</taxon>
        <taxon>Paniceae</taxon>
        <taxon>Melinidinae</taxon>
        <taxon>Urochloa</taxon>
    </lineage>
</organism>
<dbReference type="Proteomes" id="UP001497457">
    <property type="component" value="Chromosome 8b"/>
</dbReference>
<dbReference type="EMBL" id="OZ075118">
    <property type="protein sequence ID" value="CAL5091212.1"/>
    <property type="molecule type" value="Genomic_DNA"/>
</dbReference>
<gene>
    <name evidence="2" type="ORF">URODEC1_LOCUS114253</name>
</gene>